<dbReference type="EMBL" id="VJMJ01000319">
    <property type="protein sequence ID" value="KAF0722977.1"/>
    <property type="molecule type" value="Genomic_DNA"/>
</dbReference>
<dbReference type="PROSITE" id="PS50096">
    <property type="entry name" value="IQ"/>
    <property type="match status" value="1"/>
</dbReference>
<keyword evidence="2" id="KW-1185">Reference proteome</keyword>
<dbReference type="Proteomes" id="UP000481153">
    <property type="component" value="Unassembled WGS sequence"/>
</dbReference>
<evidence type="ECO:0000313" key="1">
    <source>
        <dbReference type="EMBL" id="KAF0722977.1"/>
    </source>
</evidence>
<name>A0A6G0W7E6_9STRA</name>
<dbReference type="SUPFAM" id="SSF48452">
    <property type="entry name" value="TPR-like"/>
    <property type="match status" value="1"/>
</dbReference>
<dbReference type="Gene3D" id="1.25.40.10">
    <property type="entry name" value="Tetratricopeptide repeat domain"/>
    <property type="match status" value="1"/>
</dbReference>
<comment type="caution">
    <text evidence="1">The sequence shown here is derived from an EMBL/GenBank/DDBJ whole genome shotgun (WGS) entry which is preliminary data.</text>
</comment>
<protein>
    <submittedName>
        <fullName evidence="1">Uncharacterized protein</fullName>
    </submittedName>
</protein>
<dbReference type="VEuPathDB" id="FungiDB:AeMF1_010218"/>
<sequence>MAPKSSTSSCRFHRIAKLRREIARERLRQSQIEEALCKDTRAFQVEASSSSRASSSLASVVELHVTTNQEAPALQRQREPTDIATTATVAWTTTYELNRGDWDSPVRVVLSRRRQTSNGDLELLSRRREEAARQIARWLRRRFARRPHVLHRKTSVVVRRNDGITPEALLARLKREIDEKATFQRQSRAAVVLQRFFTYVLDTRDGSNVHATQRILARQQARKRLAQEQLRLDKAVRVLQATYRGRAARRRFTWRQAIVKRHFMQVLVLEAEWMQNPSPAILDQLAIAYWTYAQDDQAYVLAKQRSALLRLQLVCTMKALSFGWTPPADQYFSWWIDHAQRAMLAWQDSSHQDVAMLEYALAALETARTAAVAIESRAVKEQKRFWHVYLAVLFALRLYSQVVRQVNQLDLTIEMPWRLQLAQAHVHLGAFDQAAAIVTAFIDANDGNDGYTHEELWLILGRCYRLAKRDDEALATYDLILQRVYKPEDIIRHELTPDHVANEGMLHLEIGAKCARRRDFPFAIELLRHGMRCTPSAVTKEHDMLLALSLEGDMKNAVESRASLEELKRVPVARLREETGAVL</sequence>
<proteinExistence type="predicted"/>
<accession>A0A6G0W7E6</accession>
<dbReference type="AlphaFoldDB" id="A0A6G0W7E6"/>
<organism evidence="1 2">
    <name type="scientific">Aphanomyces euteiches</name>
    <dbReference type="NCBI Taxonomy" id="100861"/>
    <lineage>
        <taxon>Eukaryota</taxon>
        <taxon>Sar</taxon>
        <taxon>Stramenopiles</taxon>
        <taxon>Oomycota</taxon>
        <taxon>Saprolegniomycetes</taxon>
        <taxon>Saprolegniales</taxon>
        <taxon>Verrucalvaceae</taxon>
        <taxon>Aphanomyces</taxon>
    </lineage>
</organism>
<gene>
    <name evidence="1" type="ORF">Ae201684_018052</name>
</gene>
<reference evidence="1 2" key="1">
    <citation type="submission" date="2019-07" db="EMBL/GenBank/DDBJ databases">
        <title>Genomics analysis of Aphanomyces spp. identifies a new class of oomycete effector associated with host adaptation.</title>
        <authorList>
            <person name="Gaulin E."/>
        </authorList>
    </citation>
    <scope>NUCLEOTIDE SEQUENCE [LARGE SCALE GENOMIC DNA]</scope>
    <source>
        <strain evidence="1 2">ATCC 201684</strain>
    </source>
</reference>
<evidence type="ECO:0000313" key="2">
    <source>
        <dbReference type="Proteomes" id="UP000481153"/>
    </source>
</evidence>
<dbReference type="InterPro" id="IPR011990">
    <property type="entry name" value="TPR-like_helical_dom_sf"/>
</dbReference>